<protein>
    <submittedName>
        <fullName evidence="2">Uncharacterized protein</fullName>
    </submittedName>
</protein>
<dbReference type="AlphaFoldDB" id="A0A177AP43"/>
<evidence type="ECO:0000313" key="2">
    <source>
        <dbReference type="EMBL" id="OAF63292.1"/>
    </source>
</evidence>
<name>A0A177AP43_9PEZI</name>
<proteinExistence type="predicted"/>
<dbReference type="OrthoDB" id="3440325at2759"/>
<sequence>MGDSTPRHFHPPTPASTLLARLRKTQIDPSTGLKLGRLKTGVEDVDEYLFGGGVQRGCVVGVSSGITSPNRREAPGGRGYPSAGDAEGDTGRLLTIHILARSLLERPHSHASVIDSTGSFPLALFAGVVRWCVERGVGAGSGSGVGVSSDIGGKGWGNGGGGRGGLEEKVNAVLERVGVTRVFDIEGLWEVLGEVGGATRRTEGGDAHAASIKEDGGLLPRVGGCMTKKRGEGVMRGALERGRSWIATPTTTTTMMTWPPTTLQPQSLKILKRNPA</sequence>
<organism evidence="2">
    <name type="scientific">Pseudogymnoascus destructans</name>
    <dbReference type="NCBI Taxonomy" id="655981"/>
    <lineage>
        <taxon>Eukaryota</taxon>
        <taxon>Fungi</taxon>
        <taxon>Dikarya</taxon>
        <taxon>Ascomycota</taxon>
        <taxon>Pezizomycotina</taxon>
        <taxon>Leotiomycetes</taxon>
        <taxon>Thelebolales</taxon>
        <taxon>Thelebolaceae</taxon>
        <taxon>Pseudogymnoascus</taxon>
    </lineage>
</organism>
<dbReference type="RefSeq" id="XP_024328561.1">
    <property type="nucleotide sequence ID" value="XM_024463739.1"/>
</dbReference>
<reference evidence="2" key="1">
    <citation type="submission" date="2016-03" db="EMBL/GenBank/DDBJ databases">
        <title>Updated assembly of Pseudogymnoascus destructans, the fungus causing white-nose syndrome of bats.</title>
        <authorList>
            <person name="Palmer J.M."/>
            <person name="Drees K.P."/>
            <person name="Foster J.T."/>
            <person name="Lindner D.L."/>
        </authorList>
    </citation>
    <scope>NUCLEOTIDE SEQUENCE [LARGE SCALE GENOMIC DNA]</scope>
    <source>
        <strain evidence="2">20631-21</strain>
    </source>
</reference>
<dbReference type="GeneID" id="36283141"/>
<accession>A0A177AP43</accession>
<gene>
    <name evidence="2" type="ORF">VC83_00042</name>
</gene>
<dbReference type="EMBL" id="KV441386">
    <property type="protein sequence ID" value="OAF63292.1"/>
    <property type="molecule type" value="Genomic_DNA"/>
</dbReference>
<dbReference type="Proteomes" id="UP000077154">
    <property type="component" value="Unassembled WGS sequence"/>
</dbReference>
<feature type="region of interest" description="Disordered" evidence="1">
    <location>
        <begin position="65"/>
        <end position="88"/>
    </location>
</feature>
<evidence type="ECO:0000256" key="1">
    <source>
        <dbReference type="SAM" id="MobiDB-lite"/>
    </source>
</evidence>